<protein>
    <submittedName>
        <fullName evidence="2">Uncharacterized protein</fullName>
    </submittedName>
</protein>
<feature type="compositionally biased region" description="Basic and acidic residues" evidence="1">
    <location>
        <begin position="75"/>
        <end position="90"/>
    </location>
</feature>
<name>A0A7Y9EI19_9ACTN</name>
<comment type="caution">
    <text evidence="2">The sequence shown here is derived from an EMBL/GenBank/DDBJ whole genome shotgun (WGS) entry which is preliminary data.</text>
</comment>
<gene>
    <name evidence="2" type="ORF">BJY14_004010</name>
</gene>
<proteinExistence type="predicted"/>
<feature type="region of interest" description="Disordered" evidence="1">
    <location>
        <begin position="65"/>
        <end position="90"/>
    </location>
</feature>
<dbReference type="Proteomes" id="UP000529783">
    <property type="component" value="Unassembled WGS sequence"/>
</dbReference>
<dbReference type="EMBL" id="JACCBA010000001">
    <property type="protein sequence ID" value="NYD48027.1"/>
    <property type="molecule type" value="Genomic_DNA"/>
</dbReference>
<accession>A0A7Y9EI19</accession>
<reference evidence="2 3" key="1">
    <citation type="submission" date="2020-07" db="EMBL/GenBank/DDBJ databases">
        <title>Sequencing the genomes of 1000 actinobacteria strains.</title>
        <authorList>
            <person name="Klenk H.-P."/>
        </authorList>
    </citation>
    <scope>NUCLEOTIDE SEQUENCE [LARGE SCALE GENOMIC DNA]</scope>
    <source>
        <strain evidence="2 3">DSM 40398</strain>
    </source>
</reference>
<organism evidence="2 3">
    <name type="scientific">Actinomadura luteofluorescens</name>
    <dbReference type="NCBI Taxonomy" id="46163"/>
    <lineage>
        <taxon>Bacteria</taxon>
        <taxon>Bacillati</taxon>
        <taxon>Actinomycetota</taxon>
        <taxon>Actinomycetes</taxon>
        <taxon>Streptosporangiales</taxon>
        <taxon>Thermomonosporaceae</taxon>
        <taxon>Actinomadura</taxon>
    </lineage>
</organism>
<evidence type="ECO:0000313" key="2">
    <source>
        <dbReference type="EMBL" id="NYD48027.1"/>
    </source>
</evidence>
<evidence type="ECO:0000256" key="1">
    <source>
        <dbReference type="SAM" id="MobiDB-lite"/>
    </source>
</evidence>
<keyword evidence="3" id="KW-1185">Reference proteome</keyword>
<dbReference type="AlphaFoldDB" id="A0A7Y9EI19"/>
<evidence type="ECO:0000313" key="3">
    <source>
        <dbReference type="Proteomes" id="UP000529783"/>
    </source>
</evidence>
<sequence length="90" mass="9852">MAVPITDPYNSTTSAGDQRHDSAIAMLAPYSGIMQITDDPRCYLFRVFDARSADLDFLLTVAHADSNDLPAGGRPGHDTRDEGRDNTLRL</sequence>